<dbReference type="InterPro" id="IPR008974">
    <property type="entry name" value="TRAF-like"/>
</dbReference>
<dbReference type="Gene3D" id="2.60.210.10">
    <property type="entry name" value="Apoptosis, Tumor Necrosis Factor Receptor Associated Protein 2, Chain A"/>
    <property type="match status" value="1"/>
</dbReference>
<dbReference type="Gene3D" id="3.30.710.10">
    <property type="entry name" value="Potassium Channel Kv1.1, Chain A"/>
    <property type="match status" value="1"/>
</dbReference>
<dbReference type="PANTHER" id="PTHR22744:SF14">
    <property type="entry name" value="BTB DOMAIN-CONTAINING PROTEIN-RELATED"/>
    <property type="match status" value="1"/>
</dbReference>
<dbReference type="SUPFAM" id="SSF49599">
    <property type="entry name" value="TRAF domain-like"/>
    <property type="match status" value="1"/>
</dbReference>
<evidence type="ECO:0000313" key="3">
    <source>
        <dbReference type="Proteomes" id="UP000887572"/>
    </source>
</evidence>
<feature type="domain" description="BTB" evidence="2">
    <location>
        <begin position="147"/>
        <end position="215"/>
    </location>
</feature>
<evidence type="ECO:0000259" key="2">
    <source>
        <dbReference type="PROSITE" id="PS50097"/>
    </source>
</evidence>
<dbReference type="PANTHER" id="PTHR22744">
    <property type="entry name" value="HELIX LOOP HELIX PROTEIN 21-RELATED"/>
    <property type="match status" value="1"/>
</dbReference>
<proteinExistence type="predicted"/>
<dbReference type="InterPro" id="IPR011333">
    <property type="entry name" value="SKP1/BTB/POZ_sf"/>
</dbReference>
<reference evidence="4" key="1">
    <citation type="submission" date="2022-11" db="UniProtKB">
        <authorList>
            <consortium name="WormBaseParasite"/>
        </authorList>
    </citation>
    <scope>IDENTIFICATION</scope>
</reference>
<dbReference type="Proteomes" id="UP000887572">
    <property type="component" value="Unplaced"/>
</dbReference>
<evidence type="ECO:0000313" key="4">
    <source>
        <dbReference type="WBParaSite" id="Gr19_v10_g9256.t1"/>
    </source>
</evidence>
<dbReference type="SMART" id="SM00225">
    <property type="entry name" value="BTB"/>
    <property type="match status" value="1"/>
</dbReference>
<name>A0A914IEU3_GLORO</name>
<sequence>MKRSRTQSSSNTDSDKSKANKYKRGQIVFRMTNFKEFSEGRGPKEVSSDPVVYINGLPWRVWIEIGMLTSACSCIAMEMKRTRPGLVEGELGTFHIYTANGPSWGYRQFVKIEELMEPKNGLYAKKDNAVTFKVEVITEEGMPGVRLEDILLVNGEVVYVNKHLLAAHSKYFRTLFFGKNVEESPSIQIDELSDAVTNFEQLIFTMFPHNMELDDECVEGVLLLANRFLLDSVEKHCVEFLLTMSDKSAICKFRLADQCGNIAMKEQILNEMTREDFCGENYLDNLSENNKLGPEAVKELSDRHKELFGTK</sequence>
<dbReference type="AlphaFoldDB" id="A0A914IEU3"/>
<evidence type="ECO:0000256" key="1">
    <source>
        <dbReference type="SAM" id="MobiDB-lite"/>
    </source>
</evidence>
<protein>
    <submittedName>
        <fullName evidence="4">BTB domain-containing protein</fullName>
    </submittedName>
</protein>
<accession>A0A914IEU3</accession>
<dbReference type="WBParaSite" id="Gr19_v10_g9256.t1">
    <property type="protein sequence ID" value="Gr19_v10_g9256.t1"/>
    <property type="gene ID" value="Gr19_v10_g9256"/>
</dbReference>
<dbReference type="PROSITE" id="PS50097">
    <property type="entry name" value="BTB"/>
    <property type="match status" value="1"/>
</dbReference>
<dbReference type="InterPro" id="IPR002083">
    <property type="entry name" value="MATH/TRAF_dom"/>
</dbReference>
<feature type="region of interest" description="Disordered" evidence="1">
    <location>
        <begin position="1"/>
        <end position="21"/>
    </location>
</feature>
<dbReference type="SUPFAM" id="SSF54695">
    <property type="entry name" value="POZ domain"/>
    <property type="match status" value="1"/>
</dbReference>
<organism evidence="3 4">
    <name type="scientific">Globodera rostochiensis</name>
    <name type="common">Golden nematode worm</name>
    <name type="synonym">Heterodera rostochiensis</name>
    <dbReference type="NCBI Taxonomy" id="31243"/>
    <lineage>
        <taxon>Eukaryota</taxon>
        <taxon>Metazoa</taxon>
        <taxon>Ecdysozoa</taxon>
        <taxon>Nematoda</taxon>
        <taxon>Chromadorea</taxon>
        <taxon>Rhabditida</taxon>
        <taxon>Tylenchina</taxon>
        <taxon>Tylenchomorpha</taxon>
        <taxon>Tylenchoidea</taxon>
        <taxon>Heteroderidae</taxon>
        <taxon>Heteroderinae</taxon>
        <taxon>Globodera</taxon>
    </lineage>
</organism>
<dbReference type="Pfam" id="PF00651">
    <property type="entry name" value="BTB"/>
    <property type="match status" value="1"/>
</dbReference>
<dbReference type="InterPro" id="IPR000210">
    <property type="entry name" value="BTB/POZ_dom"/>
</dbReference>
<feature type="compositionally biased region" description="Polar residues" evidence="1">
    <location>
        <begin position="1"/>
        <end position="12"/>
    </location>
</feature>
<keyword evidence="3" id="KW-1185">Reference proteome</keyword>
<dbReference type="CDD" id="cd00121">
    <property type="entry name" value="MATH"/>
    <property type="match status" value="1"/>
</dbReference>